<dbReference type="PANTHER" id="PTHR20857:SF15">
    <property type="entry name" value="THIAMINE-PHOSPHATE SYNTHASE"/>
    <property type="match status" value="1"/>
</dbReference>
<dbReference type="InterPro" id="IPR022998">
    <property type="entry name" value="ThiamineP_synth_TenI"/>
</dbReference>
<reference evidence="4 5" key="1">
    <citation type="submission" date="2018-04" db="EMBL/GenBank/DDBJ databases">
        <title>Genomic Encyclopedia of Archaeal and Bacterial Type Strains, Phase II (KMG-II): from individual species to whole genera.</title>
        <authorList>
            <person name="Goeker M."/>
        </authorList>
    </citation>
    <scope>NUCLEOTIDE SEQUENCE [LARGE SCALE GENOMIC DNA]</scope>
    <source>
        <strain evidence="4 5">DSM 25521</strain>
    </source>
</reference>
<dbReference type="Gene3D" id="3.20.20.70">
    <property type="entry name" value="Aldolase class I"/>
    <property type="match status" value="1"/>
</dbReference>
<dbReference type="GO" id="GO:0009228">
    <property type="term" value="P:thiamine biosynthetic process"/>
    <property type="evidence" value="ECO:0007669"/>
    <property type="project" value="UniProtKB-KW"/>
</dbReference>
<dbReference type="Proteomes" id="UP000241808">
    <property type="component" value="Unassembled WGS sequence"/>
</dbReference>
<evidence type="ECO:0000256" key="2">
    <source>
        <dbReference type="ARBA" id="ARBA00022977"/>
    </source>
</evidence>
<evidence type="ECO:0000259" key="3">
    <source>
        <dbReference type="Pfam" id="PF02581"/>
    </source>
</evidence>
<protein>
    <submittedName>
        <fullName evidence="4">Thiamine-phosphate pyrophosphorylase</fullName>
    </submittedName>
</protein>
<dbReference type="InterPro" id="IPR013785">
    <property type="entry name" value="Aldolase_TIM"/>
</dbReference>
<accession>A0A2T4ZHM6</accession>
<feature type="domain" description="Thiamine phosphate synthase/TenI" evidence="3">
    <location>
        <begin position="15"/>
        <end position="194"/>
    </location>
</feature>
<keyword evidence="5" id="KW-1185">Reference proteome</keyword>
<comment type="caution">
    <text evidence="4">The sequence shown here is derived from an EMBL/GenBank/DDBJ whole genome shotgun (WGS) entry which is preliminary data.</text>
</comment>
<dbReference type="GO" id="GO:0005737">
    <property type="term" value="C:cytoplasm"/>
    <property type="evidence" value="ECO:0007669"/>
    <property type="project" value="TreeGrafter"/>
</dbReference>
<dbReference type="GO" id="GO:0004789">
    <property type="term" value="F:thiamine-phosphate diphosphorylase activity"/>
    <property type="evidence" value="ECO:0007669"/>
    <property type="project" value="TreeGrafter"/>
</dbReference>
<proteinExistence type="predicted"/>
<name>A0A2T4ZHM6_9HYPH</name>
<gene>
    <name evidence="4" type="ORF">C8P69_101149</name>
</gene>
<dbReference type="PANTHER" id="PTHR20857">
    <property type="entry name" value="THIAMINE-PHOSPHATE PYROPHOSPHORYLASE"/>
    <property type="match status" value="1"/>
</dbReference>
<evidence type="ECO:0000256" key="1">
    <source>
        <dbReference type="ARBA" id="ARBA00004948"/>
    </source>
</evidence>
<dbReference type="SUPFAM" id="SSF51391">
    <property type="entry name" value="Thiamin phosphate synthase"/>
    <property type="match status" value="1"/>
</dbReference>
<dbReference type="EMBL" id="PZZL01000001">
    <property type="protein sequence ID" value="PTM61481.1"/>
    <property type="molecule type" value="Genomic_DNA"/>
</dbReference>
<sequence length="223" mass="22779">MPADRSTDAAPTQLVLVTPILGDPASFAASLETALAAGPVAAVIARFEACDDRTLVNRIKALAPLVQGRGAALMVEAPVEVAARAGADGIHLTYAPEALSDAVSRLAPQRMVGVGGLRSRDDAMAAGEAGADYVMFGEPIVSRHAEKNGQMPPFAAVVERVGWWAELFEVPVVGLAQDIDGVAALARVRADFAAIGEPVWSHDGGPAAAVTAALALIAAETPA</sequence>
<dbReference type="CDD" id="cd00564">
    <property type="entry name" value="TMP_TenI"/>
    <property type="match status" value="1"/>
</dbReference>
<dbReference type="InterPro" id="IPR036206">
    <property type="entry name" value="ThiamineP_synth_sf"/>
</dbReference>
<dbReference type="Pfam" id="PF02581">
    <property type="entry name" value="TMP-TENI"/>
    <property type="match status" value="1"/>
</dbReference>
<keyword evidence="2" id="KW-0784">Thiamine biosynthesis</keyword>
<comment type="pathway">
    <text evidence="1">Cofactor biosynthesis; thiamine diphosphate biosynthesis.</text>
</comment>
<organism evidence="4 5">
    <name type="scientific">Phreatobacter oligotrophus</name>
    <dbReference type="NCBI Taxonomy" id="1122261"/>
    <lineage>
        <taxon>Bacteria</taxon>
        <taxon>Pseudomonadati</taxon>
        <taxon>Pseudomonadota</taxon>
        <taxon>Alphaproteobacteria</taxon>
        <taxon>Hyphomicrobiales</taxon>
        <taxon>Phreatobacteraceae</taxon>
        <taxon>Phreatobacter</taxon>
    </lineage>
</organism>
<dbReference type="AlphaFoldDB" id="A0A2T4ZHM6"/>
<dbReference type="RefSeq" id="WP_245901814.1">
    <property type="nucleotide sequence ID" value="NZ_PZZL01000001.1"/>
</dbReference>
<evidence type="ECO:0000313" key="4">
    <source>
        <dbReference type="EMBL" id="PTM61481.1"/>
    </source>
</evidence>
<evidence type="ECO:0000313" key="5">
    <source>
        <dbReference type="Proteomes" id="UP000241808"/>
    </source>
</evidence>